<organism evidence="9 10">
    <name type="scientific">Ignelater luminosus</name>
    <name type="common">Cucubano</name>
    <name type="synonym">Pyrophorus luminosus</name>
    <dbReference type="NCBI Taxonomy" id="2038154"/>
    <lineage>
        <taxon>Eukaryota</taxon>
        <taxon>Metazoa</taxon>
        <taxon>Ecdysozoa</taxon>
        <taxon>Arthropoda</taxon>
        <taxon>Hexapoda</taxon>
        <taxon>Insecta</taxon>
        <taxon>Pterygota</taxon>
        <taxon>Neoptera</taxon>
        <taxon>Endopterygota</taxon>
        <taxon>Coleoptera</taxon>
        <taxon>Polyphaga</taxon>
        <taxon>Elateriformia</taxon>
        <taxon>Elateroidea</taxon>
        <taxon>Elateridae</taxon>
        <taxon>Agrypninae</taxon>
        <taxon>Pyrophorini</taxon>
        <taxon>Ignelater</taxon>
    </lineage>
</organism>
<accession>A0A8K0G2T2</accession>
<evidence type="ECO:0000256" key="5">
    <source>
        <dbReference type="ARBA" id="ARBA00023128"/>
    </source>
</evidence>
<dbReference type="HAMAP" id="MF_00050">
    <property type="entry name" value="EF_Ts"/>
    <property type="match status" value="1"/>
</dbReference>
<dbReference type="InterPro" id="IPR014039">
    <property type="entry name" value="Transl_elong_EFTs/EF1B_dimer"/>
</dbReference>
<keyword evidence="2 6" id="KW-0251">Elongation factor</keyword>
<dbReference type="InterPro" id="IPR036402">
    <property type="entry name" value="EF-Ts_dimer_sf"/>
</dbReference>
<reference evidence="9" key="1">
    <citation type="submission" date="2019-08" db="EMBL/GenBank/DDBJ databases">
        <title>The genome of the North American firefly Photinus pyralis.</title>
        <authorList>
            <consortium name="Photinus pyralis genome working group"/>
            <person name="Fallon T.R."/>
            <person name="Sander Lower S.E."/>
            <person name="Weng J.-K."/>
        </authorList>
    </citation>
    <scope>NUCLEOTIDE SEQUENCE</scope>
    <source>
        <strain evidence="9">TRF0915ILg1</strain>
        <tissue evidence="9">Whole body</tissue>
    </source>
</reference>
<comment type="subcellular location">
    <subcellularLocation>
        <location evidence="6">Mitochondrion</location>
    </subcellularLocation>
</comment>
<dbReference type="Gene3D" id="3.30.479.20">
    <property type="entry name" value="Elongation factor Ts, dimerisation domain"/>
    <property type="match status" value="2"/>
</dbReference>
<keyword evidence="10" id="KW-1185">Reference proteome</keyword>
<dbReference type="CDD" id="cd14275">
    <property type="entry name" value="UBA_EF-Ts"/>
    <property type="match status" value="1"/>
</dbReference>
<dbReference type="PROSITE" id="PS01127">
    <property type="entry name" value="EF_TS_2"/>
    <property type="match status" value="1"/>
</dbReference>
<keyword evidence="3 6" id="KW-0648">Protein biosynthesis</keyword>
<evidence type="ECO:0000256" key="6">
    <source>
        <dbReference type="HAMAP-Rule" id="MF_03135"/>
    </source>
</evidence>
<gene>
    <name evidence="9" type="ORF">ILUMI_22228</name>
</gene>
<evidence type="ECO:0000256" key="7">
    <source>
        <dbReference type="RuleBase" id="RU000642"/>
    </source>
</evidence>
<dbReference type="Proteomes" id="UP000801492">
    <property type="component" value="Unassembled WGS sequence"/>
</dbReference>
<evidence type="ECO:0000313" key="10">
    <source>
        <dbReference type="Proteomes" id="UP000801492"/>
    </source>
</evidence>
<name>A0A8K0G2T2_IGNLU</name>
<dbReference type="NCBIfam" id="TIGR00116">
    <property type="entry name" value="tsf"/>
    <property type="match status" value="1"/>
</dbReference>
<evidence type="ECO:0000256" key="1">
    <source>
        <dbReference type="ARBA" id="ARBA00005532"/>
    </source>
</evidence>
<comment type="function">
    <text evidence="6 7">Associates with the EF-Tu.GDP complex and induces the exchange of GDP to GTP. It remains bound to the aminoacyl-tRNA.EF-Tu.GTP complex up to the GTP hydrolysis stage on the ribosome.</text>
</comment>
<dbReference type="SUPFAM" id="SSF54713">
    <property type="entry name" value="Elongation factor Ts (EF-Ts), dimerisation domain"/>
    <property type="match status" value="2"/>
</dbReference>
<keyword evidence="4" id="KW-0809">Transit peptide</keyword>
<dbReference type="EMBL" id="VTPC01090253">
    <property type="protein sequence ID" value="KAF2883936.1"/>
    <property type="molecule type" value="Genomic_DNA"/>
</dbReference>
<dbReference type="PANTHER" id="PTHR11741:SF0">
    <property type="entry name" value="ELONGATION FACTOR TS, MITOCHONDRIAL"/>
    <property type="match status" value="1"/>
</dbReference>
<evidence type="ECO:0000313" key="9">
    <source>
        <dbReference type="EMBL" id="KAF2883936.1"/>
    </source>
</evidence>
<dbReference type="InterPro" id="IPR009060">
    <property type="entry name" value="UBA-like_sf"/>
</dbReference>
<protein>
    <recommendedName>
        <fullName evidence="6">Elongation factor Ts, mitochondrial</fullName>
        <shortName evidence="6">EF-Ts</shortName>
        <shortName evidence="6">EF-TsMt</shortName>
    </recommendedName>
</protein>
<comment type="similarity">
    <text evidence="1 6 7">Belongs to the EF-Ts family.</text>
</comment>
<dbReference type="Pfam" id="PF00889">
    <property type="entry name" value="EF_TS"/>
    <property type="match status" value="1"/>
</dbReference>
<comment type="caution">
    <text evidence="9">The sequence shown here is derived from an EMBL/GenBank/DDBJ whole genome shotgun (WGS) entry which is preliminary data.</text>
</comment>
<evidence type="ECO:0000259" key="8">
    <source>
        <dbReference type="Pfam" id="PF00889"/>
    </source>
</evidence>
<dbReference type="GO" id="GO:0070125">
    <property type="term" value="P:mitochondrial translational elongation"/>
    <property type="evidence" value="ECO:0007669"/>
    <property type="project" value="TreeGrafter"/>
</dbReference>
<dbReference type="SUPFAM" id="SSF46934">
    <property type="entry name" value="UBA-like"/>
    <property type="match status" value="1"/>
</dbReference>
<feature type="domain" description="Translation elongation factor EFTs/EF1B dimerisation" evidence="8">
    <location>
        <begin position="91"/>
        <end position="240"/>
    </location>
</feature>
<dbReference type="Pfam" id="PF25025">
    <property type="entry name" value="EF-Ts_N"/>
    <property type="match status" value="1"/>
</dbReference>
<dbReference type="Gene3D" id="1.10.8.10">
    <property type="entry name" value="DNA helicase RuvA subunit, C-terminal domain"/>
    <property type="match status" value="1"/>
</dbReference>
<dbReference type="OrthoDB" id="277235at2759"/>
<proteinExistence type="inferred from homology"/>
<dbReference type="GO" id="GO:0003746">
    <property type="term" value="F:translation elongation factor activity"/>
    <property type="evidence" value="ECO:0007669"/>
    <property type="project" value="UniProtKB-UniRule"/>
</dbReference>
<evidence type="ECO:0000256" key="4">
    <source>
        <dbReference type="ARBA" id="ARBA00022946"/>
    </source>
</evidence>
<dbReference type="FunFam" id="1.10.8.10:FF:000031">
    <property type="entry name" value="Elongation factor Ts, mitochondrial"/>
    <property type="match status" value="1"/>
</dbReference>
<dbReference type="PANTHER" id="PTHR11741">
    <property type="entry name" value="ELONGATION FACTOR TS"/>
    <property type="match status" value="1"/>
</dbReference>
<sequence length="307" mass="34154">MMYAKTIARYLHIKPSCWASEKSQLAVLRKKTGYTFSNCKKALEMHNNDLIQAEGWLHKQAQALGWSKATKLEGRQTTQGLVAVAVDKNKGALVEVNCETDFVAKNKTFQDMAETATQACLHFTERQPHIRGPITKIGLDAEQLRQLPTKDGKSLADHLALMIGSLGENATLRRAVCFKTDSNIHLSAYAHPCGTEHNKILLGRFAGLIALKQKEQKDIDIKALGRNLCQHVVGMDPKKIGTSSDEPAKNPDDETCLIHQEYLIDNTSIVNDVLEEYGVEVIDFKRFECGENLTVGIQPLSHIETCQ</sequence>
<keyword evidence="5 6" id="KW-0496">Mitochondrion</keyword>
<evidence type="ECO:0000256" key="2">
    <source>
        <dbReference type="ARBA" id="ARBA00022768"/>
    </source>
</evidence>
<dbReference type="InterPro" id="IPR001816">
    <property type="entry name" value="Transl_elong_EFTs/EF1B"/>
</dbReference>
<evidence type="ECO:0000256" key="3">
    <source>
        <dbReference type="ARBA" id="ARBA00022917"/>
    </source>
</evidence>
<dbReference type="InterPro" id="IPR018101">
    <property type="entry name" value="Transl_elong_Ts_CS"/>
</dbReference>
<dbReference type="GO" id="GO:0005739">
    <property type="term" value="C:mitochondrion"/>
    <property type="evidence" value="ECO:0007669"/>
    <property type="project" value="UniProtKB-SubCell"/>
</dbReference>
<dbReference type="AlphaFoldDB" id="A0A8K0G2T2"/>